<proteinExistence type="predicted"/>
<keyword evidence="3" id="KW-0812">Transmembrane</keyword>
<gene>
    <name evidence="4" type="ORF">KC19_3G126400</name>
</gene>
<feature type="region of interest" description="Disordered" evidence="2">
    <location>
        <begin position="418"/>
        <end position="453"/>
    </location>
</feature>
<evidence type="ECO:0000313" key="4">
    <source>
        <dbReference type="EMBL" id="KAG0583316.1"/>
    </source>
</evidence>
<dbReference type="PANTHER" id="PTHR34462:SF1">
    <property type="entry name" value="OS05G0587400 PROTEIN"/>
    <property type="match status" value="1"/>
</dbReference>
<name>A0A8T0IKB9_CERPU</name>
<sequence>MSDDEQSPGGRSLRMGKKKRDGPNWFMIAGGAVVMAVSVAFGRKKILSEGDKTKERAPNGGAWSQAASHDDDDTGSVHTYETVHNGTPFWDKPESGAQSHAEFEFHSFKTKRPAPNDPSPQVSKFCRQLSHNSVCQSNEDPVQSDSQTSTALRAGLTARREMVHRLRQQIRSRDAMIYDMQTQLADQEQMINMHRNHSADLQECVQAVNAKLFEANLEVQRLHRELMAQRAQPIADLDEECIDIAVAEIKRKWVHPKDFEEIILQARRLNEEVERLEREKEVKDNLAQAKSRQCELLSSKVSSLANELEEIKTAAYGKQRLLEAKEQENLKLASVLQDLQHKLEIESRDNEWARSSKLIRRADTLNMNSSWKLNHNVDRPVTPPNYEEVSSTYVGDGHNNYHQAGSFSLGKACSSVHARNDSQQDSEDSVAKAESRCLSDGHTKRSELPTEQDDAKIDEDLILKFENEVDQVASGLSATSKVVSEKMQAATQVLMKFQEHCEYRTDVQSNVKEFNFSQAFYCLSESMSPEQRQDLRNELEQATKQQDLDREMKGLTRHQTKLEELKHAVAKLSARFNAQNPEFDTSNTEVLQLASSLSDIEQRIAVQENIVTETSLFVKQLSTLFQVPSPQSPPIQEVWRTVKETSGKTSSSNRHHKQSVGSSDENSRNALQSRVEEKVSRILERQDSSSASRQYSSPSRNNSDRPSSSPVKLLDKPYEFQLGASDGPVSISRTRNRNPFGAARTSFRKPATSHESMVGSKRQSICVGESSEQNSRNRGSFRPDSEVTSGFSFGLSARDRPLDNVSSSTSGDYRSQQTAEPGMQQLEAIVETAQQYEQEQGDRMSSPEPEPSTHIFRTTPSFNTSELSVSNPTFSKRFRTQSGSESSSPANLSSMQSPAYDVSRCSPVSGRFGSPQSPCFGVTRDETNSRRSLSLKTSSPLAASSNSRLDIDVTTADLRKLNFTHSTDEDTDFQIKRSTEDNSSRTSYDSNTDCSPRLSVVNSAHPSGAPVGVSPFAARMAYLDVRQPGSPVGSLRNFGMRSERDHGFPSNEVENEDDEEVSHQSIHTLG</sequence>
<keyword evidence="1" id="KW-0175">Coiled coil</keyword>
<reference evidence="4" key="1">
    <citation type="submission" date="2020-06" db="EMBL/GenBank/DDBJ databases">
        <title>WGS assembly of Ceratodon purpureus strain R40.</title>
        <authorList>
            <person name="Carey S.B."/>
            <person name="Jenkins J."/>
            <person name="Shu S."/>
            <person name="Lovell J.T."/>
            <person name="Sreedasyam A."/>
            <person name="Maumus F."/>
            <person name="Tiley G.P."/>
            <person name="Fernandez-Pozo N."/>
            <person name="Barry K."/>
            <person name="Chen C."/>
            <person name="Wang M."/>
            <person name="Lipzen A."/>
            <person name="Daum C."/>
            <person name="Saski C.A."/>
            <person name="Payton A.C."/>
            <person name="Mcbreen J.C."/>
            <person name="Conrad R.E."/>
            <person name="Kollar L.M."/>
            <person name="Olsson S."/>
            <person name="Huttunen S."/>
            <person name="Landis J.B."/>
            <person name="Wickett N.J."/>
            <person name="Johnson M.G."/>
            <person name="Rensing S.A."/>
            <person name="Grimwood J."/>
            <person name="Schmutz J."/>
            <person name="Mcdaniel S.F."/>
        </authorList>
    </citation>
    <scope>NUCLEOTIDE SEQUENCE</scope>
    <source>
        <strain evidence="4">R40</strain>
    </source>
</reference>
<organism evidence="4 5">
    <name type="scientific">Ceratodon purpureus</name>
    <name type="common">Fire moss</name>
    <name type="synonym">Dicranum purpureum</name>
    <dbReference type="NCBI Taxonomy" id="3225"/>
    <lineage>
        <taxon>Eukaryota</taxon>
        <taxon>Viridiplantae</taxon>
        <taxon>Streptophyta</taxon>
        <taxon>Embryophyta</taxon>
        <taxon>Bryophyta</taxon>
        <taxon>Bryophytina</taxon>
        <taxon>Bryopsida</taxon>
        <taxon>Dicranidae</taxon>
        <taxon>Pseudoditrichales</taxon>
        <taxon>Ditrichaceae</taxon>
        <taxon>Ceratodon</taxon>
    </lineage>
</organism>
<feature type="compositionally biased region" description="Polar residues" evidence="2">
    <location>
        <begin position="855"/>
        <end position="897"/>
    </location>
</feature>
<feature type="coiled-coil region" evidence="1">
    <location>
        <begin position="259"/>
        <end position="342"/>
    </location>
</feature>
<protein>
    <submittedName>
        <fullName evidence="4">Uncharacterized protein</fullName>
    </submittedName>
</protein>
<comment type="caution">
    <text evidence="4">The sequence shown here is derived from an EMBL/GenBank/DDBJ whole genome shotgun (WGS) entry which is preliminary data.</text>
</comment>
<feature type="transmembrane region" description="Helical" evidence="3">
    <location>
        <begin position="24"/>
        <end position="42"/>
    </location>
</feature>
<dbReference type="AlphaFoldDB" id="A0A8T0IKB9"/>
<feature type="region of interest" description="Disordered" evidence="2">
    <location>
        <begin position="835"/>
        <end position="945"/>
    </location>
</feature>
<dbReference type="Proteomes" id="UP000822688">
    <property type="component" value="Chromosome 3"/>
</dbReference>
<feature type="region of interest" description="Disordered" evidence="2">
    <location>
        <begin position="1027"/>
        <end position="1070"/>
    </location>
</feature>
<keyword evidence="3" id="KW-0472">Membrane</keyword>
<evidence type="ECO:0000256" key="1">
    <source>
        <dbReference type="SAM" id="Coils"/>
    </source>
</evidence>
<keyword evidence="5" id="KW-1185">Reference proteome</keyword>
<feature type="region of interest" description="Disordered" evidence="2">
    <location>
        <begin position="974"/>
        <end position="1008"/>
    </location>
</feature>
<feature type="compositionally biased region" description="Basic and acidic residues" evidence="2">
    <location>
        <begin position="974"/>
        <end position="983"/>
    </location>
</feature>
<feature type="compositionally biased region" description="Polar residues" evidence="2">
    <location>
        <begin position="804"/>
        <end position="819"/>
    </location>
</feature>
<evidence type="ECO:0000313" key="5">
    <source>
        <dbReference type="Proteomes" id="UP000822688"/>
    </source>
</evidence>
<evidence type="ECO:0000256" key="3">
    <source>
        <dbReference type="SAM" id="Phobius"/>
    </source>
</evidence>
<feature type="compositionally biased region" description="Low complexity" evidence="2">
    <location>
        <begin position="688"/>
        <end position="710"/>
    </location>
</feature>
<feature type="coiled-coil region" evidence="1">
    <location>
        <begin position="532"/>
        <end position="575"/>
    </location>
</feature>
<feature type="region of interest" description="Disordered" evidence="2">
    <location>
        <begin position="1"/>
        <end position="22"/>
    </location>
</feature>
<feature type="region of interest" description="Disordered" evidence="2">
    <location>
        <begin position="643"/>
        <end position="820"/>
    </location>
</feature>
<feature type="compositionally biased region" description="Polar residues" evidence="2">
    <location>
        <begin position="76"/>
        <end position="85"/>
    </location>
</feature>
<feature type="region of interest" description="Disordered" evidence="2">
    <location>
        <begin position="50"/>
        <end position="100"/>
    </location>
</feature>
<dbReference type="EMBL" id="CM026423">
    <property type="protein sequence ID" value="KAG0583316.1"/>
    <property type="molecule type" value="Genomic_DNA"/>
</dbReference>
<feature type="compositionally biased region" description="Polar residues" evidence="2">
    <location>
        <begin position="659"/>
        <end position="672"/>
    </location>
</feature>
<feature type="compositionally biased region" description="Polar residues" evidence="2">
    <location>
        <begin position="984"/>
        <end position="1005"/>
    </location>
</feature>
<feature type="compositionally biased region" description="Polar residues" evidence="2">
    <location>
        <begin position="930"/>
        <end position="945"/>
    </location>
</feature>
<evidence type="ECO:0000256" key="2">
    <source>
        <dbReference type="SAM" id="MobiDB-lite"/>
    </source>
</evidence>
<feature type="compositionally biased region" description="Basic and acidic residues" evidence="2">
    <location>
        <begin position="674"/>
        <end position="687"/>
    </location>
</feature>
<dbReference type="PANTHER" id="PTHR34462">
    <property type="entry name" value="OS05G0587400 PROTEIN"/>
    <property type="match status" value="1"/>
</dbReference>
<keyword evidence="3" id="KW-1133">Transmembrane helix</keyword>
<accession>A0A8T0IKB9</accession>
<feature type="compositionally biased region" description="Basic and acidic residues" evidence="2">
    <location>
        <begin position="429"/>
        <end position="453"/>
    </location>
</feature>